<evidence type="ECO:0000256" key="1">
    <source>
        <dbReference type="SAM" id="Phobius"/>
    </source>
</evidence>
<organism evidence="2">
    <name type="scientific">marine metagenome</name>
    <dbReference type="NCBI Taxonomy" id="408172"/>
    <lineage>
        <taxon>unclassified sequences</taxon>
        <taxon>metagenomes</taxon>
        <taxon>ecological metagenomes</taxon>
    </lineage>
</organism>
<gene>
    <name evidence="2" type="ORF">METZ01_LOCUS332423</name>
</gene>
<protein>
    <submittedName>
        <fullName evidence="2">Uncharacterized protein</fullName>
    </submittedName>
</protein>
<proteinExistence type="predicted"/>
<sequence>MTEAHIGSHIGVNFLYMGFILIYVSHRDKKYKAWS</sequence>
<keyword evidence="1" id="KW-0472">Membrane</keyword>
<accession>A0A382Q1Z1</accession>
<dbReference type="AlphaFoldDB" id="A0A382Q1Z1"/>
<evidence type="ECO:0000313" key="2">
    <source>
        <dbReference type="EMBL" id="SVC79569.1"/>
    </source>
</evidence>
<name>A0A382Q1Z1_9ZZZZ</name>
<keyword evidence="1" id="KW-0812">Transmembrane</keyword>
<dbReference type="EMBL" id="UINC01111389">
    <property type="protein sequence ID" value="SVC79569.1"/>
    <property type="molecule type" value="Genomic_DNA"/>
</dbReference>
<feature type="transmembrane region" description="Helical" evidence="1">
    <location>
        <begin position="6"/>
        <end position="24"/>
    </location>
</feature>
<reference evidence="2" key="1">
    <citation type="submission" date="2018-05" db="EMBL/GenBank/DDBJ databases">
        <authorList>
            <person name="Lanie J.A."/>
            <person name="Ng W.-L."/>
            <person name="Kazmierczak K.M."/>
            <person name="Andrzejewski T.M."/>
            <person name="Davidsen T.M."/>
            <person name="Wayne K.J."/>
            <person name="Tettelin H."/>
            <person name="Glass J.I."/>
            <person name="Rusch D."/>
            <person name="Podicherti R."/>
            <person name="Tsui H.-C.T."/>
            <person name="Winkler M.E."/>
        </authorList>
    </citation>
    <scope>NUCLEOTIDE SEQUENCE</scope>
</reference>
<keyword evidence="1" id="KW-1133">Transmembrane helix</keyword>